<keyword evidence="4" id="KW-0175">Coiled coil</keyword>
<dbReference type="SMART" id="SM00509">
    <property type="entry name" value="TFS2N"/>
    <property type="match status" value="1"/>
</dbReference>
<comment type="subcellular location">
    <subcellularLocation>
        <location evidence="1 3">Nucleus</location>
    </subcellularLocation>
</comment>
<dbReference type="AlphaFoldDB" id="A0A6G1BN32"/>
<feature type="compositionally biased region" description="Acidic residues" evidence="5">
    <location>
        <begin position="83"/>
        <end position="99"/>
    </location>
</feature>
<dbReference type="PANTHER" id="PTHR47210">
    <property type="entry name" value="MEDIATOR OF RNA POLYMERASE II TRANSCRIPTION SUBUNIT 26C-RELATED"/>
    <property type="match status" value="1"/>
</dbReference>
<dbReference type="OrthoDB" id="550309at2759"/>
<dbReference type="Gene3D" id="1.20.930.10">
    <property type="entry name" value="Conserved domain common to transcription factors TFIIS, elongin A, CRSP70"/>
    <property type="match status" value="1"/>
</dbReference>
<evidence type="ECO:0000256" key="2">
    <source>
        <dbReference type="ARBA" id="ARBA00023242"/>
    </source>
</evidence>
<dbReference type="PROSITE" id="PS51319">
    <property type="entry name" value="TFIIS_N"/>
    <property type="match status" value="1"/>
</dbReference>
<protein>
    <recommendedName>
        <fullName evidence="6">TFIIS N-terminal domain-containing protein</fullName>
    </recommendedName>
</protein>
<evidence type="ECO:0000256" key="5">
    <source>
        <dbReference type="SAM" id="MobiDB-lite"/>
    </source>
</evidence>
<evidence type="ECO:0000313" key="7">
    <source>
        <dbReference type="EMBL" id="KAF0889211.1"/>
    </source>
</evidence>
<dbReference type="GO" id="GO:0005634">
    <property type="term" value="C:nucleus"/>
    <property type="evidence" value="ECO:0007669"/>
    <property type="project" value="UniProtKB-SubCell"/>
</dbReference>
<accession>A0A6G1BN32</accession>
<feature type="region of interest" description="Disordered" evidence="5">
    <location>
        <begin position="233"/>
        <end position="290"/>
    </location>
</feature>
<feature type="compositionally biased region" description="Polar residues" evidence="5">
    <location>
        <begin position="233"/>
        <end position="255"/>
    </location>
</feature>
<organism evidence="7 8">
    <name type="scientific">Oryza meyeriana var. granulata</name>
    <dbReference type="NCBI Taxonomy" id="110450"/>
    <lineage>
        <taxon>Eukaryota</taxon>
        <taxon>Viridiplantae</taxon>
        <taxon>Streptophyta</taxon>
        <taxon>Embryophyta</taxon>
        <taxon>Tracheophyta</taxon>
        <taxon>Spermatophyta</taxon>
        <taxon>Magnoliopsida</taxon>
        <taxon>Liliopsida</taxon>
        <taxon>Poales</taxon>
        <taxon>Poaceae</taxon>
        <taxon>BOP clade</taxon>
        <taxon>Oryzoideae</taxon>
        <taxon>Oryzeae</taxon>
        <taxon>Oryzinae</taxon>
        <taxon>Oryza</taxon>
        <taxon>Oryza meyeriana</taxon>
    </lineage>
</organism>
<keyword evidence="2 3" id="KW-0539">Nucleus</keyword>
<feature type="coiled-coil region" evidence="4">
    <location>
        <begin position="303"/>
        <end position="330"/>
    </location>
</feature>
<sequence length="382" mass="41877">MDPDGRLRRALAAFGGGADVWDLVDAALASAARDRPAELRARCDGIVERLYAAAGRCRGCDAQHQPRLAEAEAAAAAASLASPDEEADVDGLDGADDEGGAGPGMESYILAIRDFLEDPDQLITVFCYKLYVCMVSSPSEDELVSLLQSLADMDITYKALHETDIGRHVNGLRKHPSGKVRQLVKLLVGKWKEIVDDWVRLHNSGGDGGSSLMVTPDKIQGRSYQNTQVSDFKYSPSSQRYNGLSSERSSNNNGVESMMEKRRTSPAPTYHNNKQNNSISYSTTCSSAPARTMREQKDTLMDLEKLDSARKRLQENYQEAQNAKKQRTIQVMDIHDIPKPKNRNAFIRKGGDGLPGKHPVITLQTSNLAIFAFASSEQTGQD</sequence>
<dbReference type="InterPro" id="IPR003617">
    <property type="entry name" value="TFIIS/CRSP70_N_sub"/>
</dbReference>
<keyword evidence="8" id="KW-1185">Reference proteome</keyword>
<dbReference type="PANTHER" id="PTHR47210:SF1">
    <property type="entry name" value="MEDIATOR OF RNA POLYMERASE II TRANSCRIPTION SUBUNIT 26C-RELATED"/>
    <property type="match status" value="1"/>
</dbReference>
<feature type="domain" description="TFIIS N-terminal" evidence="6">
    <location>
        <begin position="121"/>
        <end position="198"/>
    </location>
</feature>
<dbReference type="InterPro" id="IPR017923">
    <property type="entry name" value="TFIIS_N"/>
</dbReference>
<evidence type="ECO:0000256" key="1">
    <source>
        <dbReference type="ARBA" id="ARBA00004123"/>
    </source>
</evidence>
<evidence type="ECO:0000313" key="8">
    <source>
        <dbReference type="Proteomes" id="UP000479710"/>
    </source>
</evidence>
<reference evidence="7 8" key="1">
    <citation type="submission" date="2019-11" db="EMBL/GenBank/DDBJ databases">
        <title>Whole genome sequence of Oryza granulata.</title>
        <authorList>
            <person name="Li W."/>
        </authorList>
    </citation>
    <scope>NUCLEOTIDE SEQUENCE [LARGE SCALE GENOMIC DNA]</scope>
    <source>
        <strain evidence="8">cv. Menghai</strain>
        <tissue evidence="7">Leaf</tissue>
    </source>
</reference>
<dbReference type="InterPro" id="IPR035441">
    <property type="entry name" value="TFIIS/LEDGF_dom_sf"/>
</dbReference>
<dbReference type="SUPFAM" id="SSF47676">
    <property type="entry name" value="Conserved domain common to transcription factors TFIIS, elongin A, CRSP70"/>
    <property type="match status" value="1"/>
</dbReference>
<gene>
    <name evidence="7" type="ORF">E2562_022463</name>
</gene>
<dbReference type="EMBL" id="SPHZ02000012">
    <property type="protein sequence ID" value="KAF0889211.1"/>
    <property type="molecule type" value="Genomic_DNA"/>
</dbReference>
<comment type="caution">
    <text evidence="7">The sequence shown here is derived from an EMBL/GenBank/DDBJ whole genome shotgun (WGS) entry which is preliminary data.</text>
</comment>
<dbReference type="InterPro" id="IPR044790">
    <property type="entry name" value="MD26C-like"/>
</dbReference>
<evidence type="ECO:0000259" key="6">
    <source>
        <dbReference type="PROSITE" id="PS51319"/>
    </source>
</evidence>
<dbReference type="Proteomes" id="UP000479710">
    <property type="component" value="Unassembled WGS sequence"/>
</dbReference>
<feature type="compositionally biased region" description="Polar residues" evidence="5">
    <location>
        <begin position="266"/>
        <end position="289"/>
    </location>
</feature>
<evidence type="ECO:0000256" key="3">
    <source>
        <dbReference type="PROSITE-ProRule" id="PRU00649"/>
    </source>
</evidence>
<evidence type="ECO:0000256" key="4">
    <source>
        <dbReference type="SAM" id="Coils"/>
    </source>
</evidence>
<feature type="region of interest" description="Disordered" evidence="5">
    <location>
        <begin position="79"/>
        <end position="101"/>
    </location>
</feature>
<dbReference type="Pfam" id="PF08711">
    <property type="entry name" value="Med26"/>
    <property type="match status" value="1"/>
</dbReference>
<name>A0A6G1BN32_9ORYZ</name>
<dbReference type="CDD" id="cd00183">
    <property type="entry name" value="TFIIS_I"/>
    <property type="match status" value="1"/>
</dbReference>
<proteinExistence type="predicted"/>